<evidence type="ECO:0000256" key="5">
    <source>
        <dbReference type="SAM" id="Phobius"/>
    </source>
</evidence>
<feature type="transmembrane region" description="Helical" evidence="5">
    <location>
        <begin position="110"/>
        <end position="127"/>
    </location>
</feature>
<feature type="transmembrane region" description="Helical" evidence="5">
    <location>
        <begin position="87"/>
        <end position="103"/>
    </location>
</feature>
<gene>
    <name evidence="7" type="ORF">IF202_08715</name>
</gene>
<dbReference type="InterPro" id="IPR007016">
    <property type="entry name" value="O-antigen_ligase-rel_domated"/>
</dbReference>
<dbReference type="Pfam" id="PF04932">
    <property type="entry name" value="Wzy_C"/>
    <property type="match status" value="1"/>
</dbReference>
<evidence type="ECO:0000313" key="8">
    <source>
        <dbReference type="Proteomes" id="UP000604161"/>
    </source>
</evidence>
<dbReference type="PANTHER" id="PTHR37422">
    <property type="entry name" value="TEICHURONIC ACID BIOSYNTHESIS PROTEIN TUAE"/>
    <property type="match status" value="1"/>
</dbReference>
<comment type="subcellular location">
    <subcellularLocation>
        <location evidence="1">Membrane</location>
        <topology evidence="1">Multi-pass membrane protein</topology>
    </subcellularLocation>
</comment>
<feature type="transmembrane region" description="Helical" evidence="5">
    <location>
        <begin position="5"/>
        <end position="24"/>
    </location>
</feature>
<keyword evidence="7" id="KW-0436">Ligase</keyword>
<dbReference type="InterPro" id="IPR051533">
    <property type="entry name" value="WaaL-like"/>
</dbReference>
<dbReference type="Proteomes" id="UP000604161">
    <property type="component" value="Unassembled WGS sequence"/>
</dbReference>
<feature type="transmembrane region" description="Helical" evidence="5">
    <location>
        <begin position="59"/>
        <end position="81"/>
    </location>
</feature>
<dbReference type="GO" id="GO:0016874">
    <property type="term" value="F:ligase activity"/>
    <property type="evidence" value="ECO:0007669"/>
    <property type="project" value="UniProtKB-KW"/>
</dbReference>
<feature type="transmembrane region" description="Helical" evidence="5">
    <location>
        <begin position="321"/>
        <end position="344"/>
    </location>
</feature>
<evidence type="ECO:0000256" key="2">
    <source>
        <dbReference type="ARBA" id="ARBA00022692"/>
    </source>
</evidence>
<proteinExistence type="predicted"/>
<reference evidence="7 8" key="1">
    <citation type="submission" date="2020-09" db="EMBL/GenBank/DDBJ databases">
        <title>Marinomonas sp. nov., isolated from the cysticercosis algae of Qingdao, China.</title>
        <authorList>
            <person name="Sun X."/>
        </authorList>
    </citation>
    <scope>NUCLEOTIDE SEQUENCE [LARGE SCALE GENOMIC DNA]</scope>
    <source>
        <strain evidence="7 8">SM2066</strain>
    </source>
</reference>
<feature type="transmembrane region" description="Helical" evidence="5">
    <location>
        <begin position="171"/>
        <end position="189"/>
    </location>
</feature>
<dbReference type="PANTHER" id="PTHR37422:SF17">
    <property type="entry name" value="O-ANTIGEN LIGASE"/>
    <property type="match status" value="1"/>
</dbReference>
<dbReference type="EMBL" id="JACYFC010000002">
    <property type="protein sequence ID" value="MBD5771135.1"/>
    <property type="molecule type" value="Genomic_DNA"/>
</dbReference>
<accession>A0ABR8NYK7</accession>
<keyword evidence="8" id="KW-1185">Reference proteome</keyword>
<feature type="transmembrane region" description="Helical" evidence="5">
    <location>
        <begin position="379"/>
        <end position="400"/>
    </location>
</feature>
<evidence type="ECO:0000256" key="1">
    <source>
        <dbReference type="ARBA" id="ARBA00004141"/>
    </source>
</evidence>
<keyword evidence="3 5" id="KW-1133">Transmembrane helix</keyword>
<sequence length="411" mass="46875">MLREVFFVFVWFFAGLTFAISIGIPNGYGVATSLIFISSASLIYLKPKFFELEDDDKRLIYAFLAFGLSMFAFVLIDGFRLRDLDRPSRFILVLPVMLLLLQAKNHQVWLWYGVVIGSILGFGLAYYERQILGYPRAKGGEYPIMFGDTGMMLGMLSFVASTFFLSHKRHFWLALSLIGGLCGIGASVLSASRGGWVALPLIGFFIFWQSRFLLKKKTWLIIVLILTTLLSSAVLSPKTGIKQRINEAVSNINHYGNGVETSVGMRFEMWKAAWYMFQRSPVLGAGKHSSITEKEWLVEEKLINPKLIRFGHAHNEFFNALGYRGIVGLAFLLMVYLIPLRLFMKKINQYKDDWNIKPYAMAGALVPMCYMDFGLTQVMFAHNIGVMMYAFPIVYFWAALRWAERERLGKC</sequence>
<name>A0ABR8NYK7_9GAMM</name>
<organism evidence="7 8">
    <name type="scientific">Marinomonas colpomeniae</name>
    <dbReference type="NCBI Taxonomy" id="2774408"/>
    <lineage>
        <taxon>Bacteria</taxon>
        <taxon>Pseudomonadati</taxon>
        <taxon>Pseudomonadota</taxon>
        <taxon>Gammaproteobacteria</taxon>
        <taxon>Oceanospirillales</taxon>
        <taxon>Oceanospirillaceae</taxon>
        <taxon>Marinomonas</taxon>
    </lineage>
</organism>
<protein>
    <submittedName>
        <fullName evidence="7">O-antigen ligase family protein</fullName>
    </submittedName>
</protein>
<evidence type="ECO:0000256" key="3">
    <source>
        <dbReference type="ARBA" id="ARBA00022989"/>
    </source>
</evidence>
<evidence type="ECO:0000256" key="4">
    <source>
        <dbReference type="ARBA" id="ARBA00023136"/>
    </source>
</evidence>
<comment type="caution">
    <text evidence="7">The sequence shown here is derived from an EMBL/GenBank/DDBJ whole genome shotgun (WGS) entry which is preliminary data.</text>
</comment>
<feature type="domain" description="O-antigen ligase-related" evidence="6">
    <location>
        <begin position="181"/>
        <end position="333"/>
    </location>
</feature>
<keyword evidence="4 5" id="KW-0472">Membrane</keyword>
<evidence type="ECO:0000313" key="7">
    <source>
        <dbReference type="EMBL" id="MBD5771135.1"/>
    </source>
</evidence>
<keyword evidence="2 5" id="KW-0812">Transmembrane</keyword>
<feature type="transmembrane region" description="Helical" evidence="5">
    <location>
        <begin position="30"/>
        <end position="47"/>
    </location>
</feature>
<evidence type="ECO:0000259" key="6">
    <source>
        <dbReference type="Pfam" id="PF04932"/>
    </source>
</evidence>
<feature type="transmembrane region" description="Helical" evidence="5">
    <location>
        <begin position="219"/>
        <end position="236"/>
    </location>
</feature>
<feature type="transmembrane region" description="Helical" evidence="5">
    <location>
        <begin position="142"/>
        <end position="164"/>
    </location>
</feature>